<keyword evidence="6" id="KW-1185">Reference proteome</keyword>
<dbReference type="Pfam" id="PF06030">
    <property type="entry name" value="WxLIP_PGBD"/>
    <property type="match status" value="1"/>
</dbReference>
<keyword evidence="1" id="KW-0472">Membrane</keyword>
<feature type="chain" id="PRO_5020805654" evidence="2">
    <location>
        <begin position="35"/>
        <end position="360"/>
    </location>
</feature>
<feature type="domain" description="WxL Interacting Protein host binding" evidence="4">
    <location>
        <begin position="169"/>
        <end position="320"/>
    </location>
</feature>
<evidence type="ECO:0000259" key="4">
    <source>
        <dbReference type="Pfam" id="PF11797"/>
    </source>
</evidence>
<dbReference type="InterPro" id="IPR010317">
    <property type="entry name" value="WxLIP_PGBD"/>
</dbReference>
<reference evidence="6" key="1">
    <citation type="submission" date="2019-03" db="EMBL/GenBank/DDBJ databases">
        <title>Weissella sp. 26KH-42 Genome sequencing.</title>
        <authorList>
            <person name="Heo J."/>
            <person name="Kim S.-J."/>
            <person name="Kim J.-S."/>
            <person name="Hong S.-B."/>
            <person name="Kwon S.-W."/>
        </authorList>
    </citation>
    <scope>NUCLEOTIDE SEQUENCE [LARGE SCALE GENOMIC DNA]</scope>
    <source>
        <strain evidence="6">26KH-42</strain>
    </source>
</reference>
<dbReference type="KEGG" id="wei:EQG49_06300"/>
<dbReference type="Proteomes" id="UP000292886">
    <property type="component" value="Chromosome"/>
</dbReference>
<evidence type="ECO:0000256" key="2">
    <source>
        <dbReference type="SAM" id="SignalP"/>
    </source>
</evidence>
<dbReference type="EMBL" id="CP037940">
    <property type="protein sequence ID" value="QBO36093.1"/>
    <property type="molecule type" value="Genomic_DNA"/>
</dbReference>
<evidence type="ECO:0000313" key="5">
    <source>
        <dbReference type="EMBL" id="QBO36093.1"/>
    </source>
</evidence>
<feature type="signal peptide" evidence="2">
    <location>
        <begin position="1"/>
        <end position="34"/>
    </location>
</feature>
<dbReference type="OrthoDB" id="2365961at2"/>
<keyword evidence="1" id="KW-0812">Transmembrane</keyword>
<name>A0A4P6YTT3_9LACO</name>
<feature type="transmembrane region" description="Helical" evidence="1">
    <location>
        <begin position="330"/>
        <end position="354"/>
    </location>
</feature>
<keyword evidence="2" id="KW-0732">Signal</keyword>
<proteinExistence type="predicted"/>
<evidence type="ECO:0000256" key="1">
    <source>
        <dbReference type="SAM" id="Phobius"/>
    </source>
</evidence>
<organism evidence="5 6">
    <name type="scientific">Periweissella cryptocerci</name>
    <dbReference type="NCBI Taxonomy" id="2506420"/>
    <lineage>
        <taxon>Bacteria</taxon>
        <taxon>Bacillati</taxon>
        <taxon>Bacillota</taxon>
        <taxon>Bacilli</taxon>
        <taxon>Lactobacillales</taxon>
        <taxon>Lactobacillaceae</taxon>
        <taxon>Periweissella</taxon>
    </lineage>
</organism>
<dbReference type="AlphaFoldDB" id="A0A4P6YTT3"/>
<dbReference type="InterPro" id="IPR021759">
    <property type="entry name" value="WxLIP_HBD"/>
</dbReference>
<sequence>MKRGQVVKAFKALVISLVAVVAVFVGNAVTQVQAAGLDFSVETPMPSNQIKGENSYYNLLMASGKSQTLKARLINKSSSPVKVDISAQTAITNTNGVIDYASKTTNTEKSLQYSLQEIVKVPKQVTIPANGKITVPIQIHMPTGKLKGVMAGGIMFRQVNEGATAQSKDSVAIVNQYAFTTALLIRQSEKLYQPNLVLTGINANQINLRNVISLNFVNNQPAFLNHLEINSKITKQNSDKAVYNTRVQGMQMAPNTKFAFPIRLEDKKLVAGAYTAHIVAYGMPAKDGKYRDADGQKYAAKWTFTKNFVITQDKANDLNRKSVATAHYPWWLYALVAAVVVLIVSLSIAVVLLLKRNKKN</sequence>
<dbReference type="Pfam" id="PF11797">
    <property type="entry name" value="WxLIP_HBD"/>
    <property type="match status" value="1"/>
</dbReference>
<evidence type="ECO:0000259" key="3">
    <source>
        <dbReference type="Pfam" id="PF06030"/>
    </source>
</evidence>
<feature type="domain" description="WxL Interacting Protein peptidoglycan binding" evidence="3">
    <location>
        <begin position="39"/>
        <end position="157"/>
    </location>
</feature>
<accession>A0A4P6YTT3</accession>
<dbReference type="RefSeq" id="WP_133363171.1">
    <property type="nucleotide sequence ID" value="NZ_CP037940.1"/>
</dbReference>
<keyword evidence="1" id="KW-1133">Transmembrane helix</keyword>
<evidence type="ECO:0000313" key="6">
    <source>
        <dbReference type="Proteomes" id="UP000292886"/>
    </source>
</evidence>
<gene>
    <name evidence="5" type="ORF">EQG49_06300</name>
</gene>
<protein>
    <submittedName>
        <fullName evidence="5">DUF916 and DUF3324 domain-containing protein</fullName>
    </submittedName>
</protein>